<dbReference type="Pfam" id="PF00569">
    <property type="entry name" value="ZZ"/>
    <property type="match status" value="3"/>
</dbReference>
<keyword evidence="1" id="KW-0479">Metal-binding</keyword>
<dbReference type="GO" id="GO:0008270">
    <property type="term" value="F:zinc ion binding"/>
    <property type="evidence" value="ECO:0007669"/>
    <property type="project" value="UniProtKB-KW"/>
</dbReference>
<dbReference type="Gene3D" id="3.30.60.90">
    <property type="match status" value="3"/>
</dbReference>
<keyword evidence="2 4" id="KW-0863">Zinc-finger</keyword>
<evidence type="ECO:0000256" key="4">
    <source>
        <dbReference type="PROSITE-ProRule" id="PRU00228"/>
    </source>
</evidence>
<dbReference type="SMART" id="SM00291">
    <property type="entry name" value="ZnF_ZZ"/>
    <property type="match status" value="3"/>
</dbReference>
<dbReference type="SUPFAM" id="SSF57850">
    <property type="entry name" value="RING/U-box"/>
    <property type="match status" value="3"/>
</dbReference>
<proteinExistence type="predicted"/>
<evidence type="ECO:0000256" key="2">
    <source>
        <dbReference type="ARBA" id="ARBA00022771"/>
    </source>
</evidence>
<name>A0A8H6WA12_9AGAR</name>
<keyword evidence="5" id="KW-0175">Coiled coil</keyword>
<dbReference type="PANTHER" id="PTHR20930:SF0">
    <property type="entry name" value="PROTEIN ILRUN"/>
    <property type="match status" value="1"/>
</dbReference>
<feature type="coiled-coil region" evidence="5">
    <location>
        <begin position="698"/>
        <end position="725"/>
    </location>
</feature>
<dbReference type="EMBL" id="JACAZF010000004">
    <property type="protein sequence ID" value="KAF7307203.1"/>
    <property type="molecule type" value="Genomic_DNA"/>
</dbReference>
<evidence type="ECO:0000256" key="5">
    <source>
        <dbReference type="SAM" id="Coils"/>
    </source>
</evidence>
<dbReference type="InterPro" id="IPR043145">
    <property type="entry name" value="Znf_ZZ_sf"/>
</dbReference>
<dbReference type="CDD" id="cd02249">
    <property type="entry name" value="ZZ"/>
    <property type="match status" value="1"/>
</dbReference>
<dbReference type="PROSITE" id="PS50135">
    <property type="entry name" value="ZF_ZZ_2"/>
    <property type="match status" value="2"/>
</dbReference>
<feature type="region of interest" description="Disordered" evidence="6">
    <location>
        <begin position="981"/>
        <end position="1036"/>
    </location>
</feature>
<evidence type="ECO:0000256" key="6">
    <source>
        <dbReference type="SAM" id="MobiDB-lite"/>
    </source>
</evidence>
<accession>A0A8H6WA12</accession>
<comment type="caution">
    <text evidence="8">The sequence shown here is derived from an EMBL/GenBank/DDBJ whole genome shotgun (WGS) entry which is preliminary data.</text>
</comment>
<evidence type="ECO:0000313" key="8">
    <source>
        <dbReference type="EMBL" id="KAF7307203.1"/>
    </source>
</evidence>
<evidence type="ECO:0000256" key="3">
    <source>
        <dbReference type="ARBA" id="ARBA00022833"/>
    </source>
</evidence>
<sequence>MFTVKATYGRSGETRKFLYKDFPSYDQLYSNLYRVFPIPQGAALSKLLFSPDSSKTGTVLIAREIRNQDQYTSCTAAYAANSTGLLRFTVVEAEVTVEPTFIPMSHIPPPPIILSATPGMPGPSMAQLHQHTEPQSVTAGKACCDINEAKIQMQDMVAKLKDDLDRVLQSPALTPAPSAHIPLMSPPPPPSSFCLFKYCTTCAKIFQGPWYSCGKCTVVICPGCHANETGPQFCVAAMGPHILTKEVCAACPRPKSTDLDAAIPPWPQFYPPPPPPPPMWTPPSQTYSPVYTFGTATPRPNNVTPAVPPATTAPVPAPVIHRGVVCDICDKVIEGIRHKCLDCPDYDLCTSCIDSGSAERHNPFHEFLEIKEPGRVIVHNVYSGVGELDATPSTNARAMPQAEPHVEPVVHYATCNLCDSRIRGDRYKCQDCPDWDSCSACFTIVREQHPNHAFVKLANVSDLIRLNRRSPPVHMATCNGCSKTIYGIRYKCLHPTCPDTDFCEDCEALPIPVHPDNHPLLKMRSPSTVIPTVYKVGQTTTIDRAEAQAPIPPPKPINLTSSTFGHGFMMNPNARSNTMPASFFDSPSESSRSVSPIGMDYHPRPISPPFIPPPMMPGGLYEETGFARQPQPIFATRPYHHPTAVSRFSHSPSPPPSPPLFEPVQQCLSPVAQPALPSWVVDSSESYRRSLQIEEDLARQRREAVEQLVQAHKSLEQRVEEQQMRWTAPAVAEPAFWPKSSDELRHLMRSEYEPPSIAFSNLSVQEEPAVMDSPLTGDVMLNVGRVEEAEQANKSSGPVTFTTHSLAALLNGYESESEVEKIQESAVIERTTIPGPEPVAVPSLGLRATFQDDITLPDGQIFPPGAEFMKCWRMVNSGGEEWPASTELVWVAGERLARGPGIPASVPIGVVKVGAEIDLWTGELKAPEVPGRYVSYWRLRNEEGMLFGDNIWIDITVEETRSNESSLSSSSIIVMPRGAQSIPTSSVNVPDAQSGSSASHVEVEEDDDDSDSSESDVSLISMPVSDDEDWADVPAGEAPQRYVVLYDDTSATSHSGSDEE</sequence>
<reference evidence="8" key="1">
    <citation type="submission" date="2020-05" db="EMBL/GenBank/DDBJ databases">
        <title>Mycena genomes resolve the evolution of fungal bioluminescence.</title>
        <authorList>
            <person name="Tsai I.J."/>
        </authorList>
    </citation>
    <scope>NUCLEOTIDE SEQUENCE</scope>
    <source>
        <strain evidence="8">171206Taipei</strain>
    </source>
</reference>
<dbReference type="OrthoDB" id="661148at2759"/>
<feature type="domain" description="ZZ-type" evidence="7">
    <location>
        <begin position="410"/>
        <end position="462"/>
    </location>
</feature>
<dbReference type="InterPro" id="IPR032350">
    <property type="entry name" value="Nbr1_FW"/>
</dbReference>
<dbReference type="RefSeq" id="XP_037222222.1">
    <property type="nucleotide sequence ID" value="XM_037361930.1"/>
</dbReference>
<protein>
    <recommendedName>
        <fullName evidence="7">ZZ-type domain-containing protein</fullName>
    </recommendedName>
</protein>
<dbReference type="Gene3D" id="2.60.40.10">
    <property type="entry name" value="Immunoglobulins"/>
    <property type="match status" value="1"/>
</dbReference>
<dbReference type="AlphaFoldDB" id="A0A8H6WA12"/>
<dbReference type="CDD" id="cd02340">
    <property type="entry name" value="ZZ_NBR1_like"/>
    <property type="match status" value="2"/>
</dbReference>
<dbReference type="PANTHER" id="PTHR20930">
    <property type="entry name" value="OVARIAN CARCINOMA ANTIGEN CA125-RELATED"/>
    <property type="match status" value="1"/>
</dbReference>
<evidence type="ECO:0000259" key="7">
    <source>
        <dbReference type="PROSITE" id="PS50135"/>
    </source>
</evidence>
<feature type="compositionally biased region" description="Polar residues" evidence="6">
    <location>
        <begin position="981"/>
        <end position="995"/>
    </location>
</feature>
<organism evidence="8 9">
    <name type="scientific">Mycena indigotica</name>
    <dbReference type="NCBI Taxonomy" id="2126181"/>
    <lineage>
        <taxon>Eukaryota</taxon>
        <taxon>Fungi</taxon>
        <taxon>Dikarya</taxon>
        <taxon>Basidiomycota</taxon>
        <taxon>Agaricomycotina</taxon>
        <taxon>Agaricomycetes</taxon>
        <taxon>Agaricomycetidae</taxon>
        <taxon>Agaricales</taxon>
        <taxon>Marasmiineae</taxon>
        <taxon>Mycenaceae</taxon>
        <taxon>Mycena</taxon>
    </lineage>
</organism>
<feature type="domain" description="ZZ-type" evidence="7">
    <location>
        <begin position="321"/>
        <end position="375"/>
    </location>
</feature>
<dbReference type="GeneID" id="59344446"/>
<keyword evidence="9" id="KW-1185">Reference proteome</keyword>
<evidence type="ECO:0000313" key="9">
    <source>
        <dbReference type="Proteomes" id="UP000636479"/>
    </source>
</evidence>
<keyword evidence="3" id="KW-0862">Zinc</keyword>
<gene>
    <name evidence="8" type="ORF">MIND_00513900</name>
</gene>
<evidence type="ECO:0000256" key="1">
    <source>
        <dbReference type="ARBA" id="ARBA00022723"/>
    </source>
</evidence>
<feature type="compositionally biased region" description="Acidic residues" evidence="6">
    <location>
        <begin position="1003"/>
        <end position="1014"/>
    </location>
</feature>
<dbReference type="Proteomes" id="UP000636479">
    <property type="component" value="Unassembled WGS sequence"/>
</dbReference>
<dbReference type="Pfam" id="PF16158">
    <property type="entry name" value="N_BRCA1_IG"/>
    <property type="match status" value="1"/>
</dbReference>
<dbReference type="InterPro" id="IPR013783">
    <property type="entry name" value="Ig-like_fold"/>
</dbReference>
<dbReference type="InterPro" id="IPR000433">
    <property type="entry name" value="Znf_ZZ"/>
</dbReference>
<dbReference type="CDD" id="cd14947">
    <property type="entry name" value="NBR1_like"/>
    <property type="match status" value="1"/>
</dbReference>